<gene>
    <name evidence="4" type="ORF">GHNINEIG_01493</name>
</gene>
<dbReference type="InterPro" id="IPR026289">
    <property type="entry name" value="SBP_TakP-like"/>
</dbReference>
<feature type="binding site" evidence="3">
    <location>
        <position position="225"/>
    </location>
    <ligand>
        <name>Na(+)</name>
        <dbReference type="ChEBI" id="CHEBI:29101"/>
    </ligand>
</feature>
<dbReference type="InterPro" id="IPR038404">
    <property type="entry name" value="TRAP_DctP_sf"/>
</dbReference>
<evidence type="ECO:0000256" key="3">
    <source>
        <dbReference type="PIRSR" id="PIRSR039026-2"/>
    </source>
</evidence>
<dbReference type="PIRSF" id="PIRSF039026">
    <property type="entry name" value="SiaP"/>
    <property type="match status" value="1"/>
</dbReference>
<dbReference type="InterPro" id="IPR018389">
    <property type="entry name" value="DctP_fam"/>
</dbReference>
<feature type="binding site" evidence="2">
    <location>
        <position position="166"/>
    </location>
    <ligand>
        <name>substrate</name>
    </ligand>
</feature>
<dbReference type="CDD" id="cd13604">
    <property type="entry name" value="PBP2_TRAP_ketoacid_lactate_like"/>
    <property type="match status" value="1"/>
</dbReference>
<feature type="binding site" evidence="3">
    <location>
        <position position="250"/>
    </location>
    <ligand>
        <name>substrate</name>
    </ligand>
</feature>
<dbReference type="Gene3D" id="3.40.190.170">
    <property type="entry name" value="Bacterial extracellular solute-binding protein, family 7"/>
    <property type="match status" value="1"/>
</dbReference>
<dbReference type="InterPro" id="IPR006311">
    <property type="entry name" value="TAT_signal"/>
</dbReference>
<dbReference type="RefSeq" id="WP_135796060.1">
    <property type="nucleotide sequence ID" value="NZ_CP032096.1"/>
</dbReference>
<evidence type="ECO:0000313" key="5">
    <source>
        <dbReference type="Proteomes" id="UP000296201"/>
    </source>
</evidence>
<dbReference type="GO" id="GO:0031317">
    <property type="term" value="C:tripartite ATP-independent periplasmic transporter complex"/>
    <property type="evidence" value="ECO:0007669"/>
    <property type="project" value="InterPro"/>
</dbReference>
<dbReference type="NCBIfam" id="NF037995">
    <property type="entry name" value="TRAP_S1"/>
    <property type="match status" value="1"/>
</dbReference>
<protein>
    <submittedName>
        <fullName evidence="4">Monocarboxylate 2-oxoacid-binding periplasmic protein</fullName>
    </submittedName>
</protein>
<reference evidence="4 5" key="1">
    <citation type="submission" date="2018-08" db="EMBL/GenBank/DDBJ databases">
        <title>Horizontal acquisition of hydrogen conversion ability and other habitat adaptations in Hydrogenovibrio crunogenus strains.</title>
        <authorList>
            <person name="Gonnella G."/>
            <person name="Adam N."/>
            <person name="Perner M."/>
        </authorList>
    </citation>
    <scope>NUCLEOTIDE SEQUENCE [LARGE SCALE GENOMIC DNA]</scope>
    <source>
        <strain evidence="4 5">SP-41</strain>
    </source>
</reference>
<keyword evidence="3" id="KW-0479">Metal-binding</keyword>
<dbReference type="PROSITE" id="PS51318">
    <property type="entry name" value="TAT"/>
    <property type="match status" value="1"/>
</dbReference>
<dbReference type="PANTHER" id="PTHR33376:SF5">
    <property type="entry name" value="EXTRACYTOPLASMIC SOLUTE RECEPTOR PROTEIN"/>
    <property type="match status" value="1"/>
</dbReference>
<dbReference type="Pfam" id="PF03480">
    <property type="entry name" value="DctP"/>
    <property type="match status" value="1"/>
</dbReference>
<dbReference type="AlphaFoldDB" id="A0A4P7P0A6"/>
<dbReference type="GO" id="GO:0055085">
    <property type="term" value="P:transmembrane transport"/>
    <property type="evidence" value="ECO:0007669"/>
    <property type="project" value="InterPro"/>
</dbReference>
<name>A0A4P7P0A6_9GAMM</name>
<dbReference type="GO" id="GO:0046872">
    <property type="term" value="F:metal ion binding"/>
    <property type="evidence" value="ECO:0007669"/>
    <property type="project" value="UniProtKB-KW"/>
</dbReference>
<evidence type="ECO:0000256" key="1">
    <source>
        <dbReference type="ARBA" id="ARBA00022729"/>
    </source>
</evidence>
<sequence length="367" mass="40318">MDIKRRDFLKTGLAGLATAGAATTAIIPSAANAGSSKKFRWKMANAYPAGAPFYSKGPGSASYFCKRVEELSGGRLRIKHYAAGELIPAMEGFDAVSKGTIEMNWANSYYWAGKTFAAQYFTAVPFGMNFQGTNAWLQEGGGQELWDEVYKPFNVMGLAAGNTGVQMTGWFNKEINSVKDLKGLRMRIPGLAGKVYEQLGVSVKLLPGGEIFPALERGVIDAAEFVGPYQDRRLGLQKAAKYYYTTGWSEPSNTTECLINKDAWDTLPEDLQAIVKAVAAECNLMSHSWSEGNNAEALDDLVTNQGVEVRTLPDSVVAKLKETTFKTFETYTEKDPLVKKVHESYFAFKAKHDAWQARSEAVVMTKL</sequence>
<dbReference type="EMBL" id="CP032096">
    <property type="protein sequence ID" value="QBZ83438.1"/>
    <property type="molecule type" value="Genomic_DNA"/>
</dbReference>
<keyword evidence="1" id="KW-0732">Signal</keyword>
<proteinExistence type="predicted"/>
<dbReference type="Proteomes" id="UP000296201">
    <property type="component" value="Chromosome"/>
</dbReference>
<feature type="binding site" evidence="2">
    <location>
        <position position="187"/>
    </location>
    <ligand>
        <name>substrate</name>
    </ligand>
</feature>
<organism evidence="4 5">
    <name type="scientific">Hydrogenovibrio crunogenus</name>
    <dbReference type="NCBI Taxonomy" id="39765"/>
    <lineage>
        <taxon>Bacteria</taxon>
        <taxon>Pseudomonadati</taxon>
        <taxon>Pseudomonadota</taxon>
        <taxon>Gammaproteobacteria</taxon>
        <taxon>Thiotrichales</taxon>
        <taxon>Piscirickettsiaceae</taxon>
        <taxon>Hydrogenovibrio</taxon>
    </lineage>
</organism>
<dbReference type="Gene3D" id="3.40.190.10">
    <property type="entry name" value="Periplasmic binding protein-like II"/>
    <property type="match status" value="1"/>
</dbReference>
<evidence type="ECO:0000256" key="2">
    <source>
        <dbReference type="PIRSR" id="PIRSR039026-1"/>
    </source>
</evidence>
<accession>A0A4P7P0A6</accession>
<dbReference type="OrthoDB" id="9769667at2"/>
<evidence type="ECO:0000313" key="4">
    <source>
        <dbReference type="EMBL" id="QBZ83438.1"/>
    </source>
</evidence>
<dbReference type="SUPFAM" id="SSF53850">
    <property type="entry name" value="Periplasmic binding protein-like II"/>
    <property type="match status" value="1"/>
</dbReference>
<dbReference type="PANTHER" id="PTHR33376">
    <property type="match status" value="1"/>
</dbReference>
<feature type="binding site" evidence="3">
    <location>
        <position position="224"/>
    </location>
    <ligand>
        <name>substrate</name>
    </ligand>
</feature>
<keyword evidence="5" id="KW-1185">Reference proteome</keyword>